<feature type="region of interest" description="Disordered" evidence="4">
    <location>
        <begin position="248"/>
        <end position="267"/>
    </location>
</feature>
<accession>A0A328ZUN2</accession>
<proteinExistence type="inferred from homology"/>
<dbReference type="PROSITE" id="PS50111">
    <property type="entry name" value="CHEMOTAXIS_TRANSDUC_2"/>
    <property type="match status" value="1"/>
</dbReference>
<dbReference type="InterPro" id="IPR004089">
    <property type="entry name" value="MCPsignal_dom"/>
</dbReference>
<dbReference type="PANTHER" id="PTHR43531">
    <property type="entry name" value="PROTEIN ICFG"/>
    <property type="match status" value="1"/>
</dbReference>
<dbReference type="InterPro" id="IPR004090">
    <property type="entry name" value="Chemotax_Me-accpt_rcpt"/>
</dbReference>
<dbReference type="Pfam" id="PF00015">
    <property type="entry name" value="MCPsignal"/>
    <property type="match status" value="1"/>
</dbReference>
<keyword evidence="5" id="KW-0812">Transmembrane</keyword>
<keyword evidence="3" id="KW-0807">Transducer</keyword>
<dbReference type="EMBL" id="QLTA01000001">
    <property type="protein sequence ID" value="RAR86567.1"/>
    <property type="molecule type" value="Genomic_DNA"/>
</dbReference>
<organism evidence="7 8">
    <name type="scientific">Paracidovorax anthurii</name>
    <dbReference type="NCBI Taxonomy" id="78229"/>
    <lineage>
        <taxon>Bacteria</taxon>
        <taxon>Pseudomonadati</taxon>
        <taxon>Pseudomonadota</taxon>
        <taxon>Betaproteobacteria</taxon>
        <taxon>Burkholderiales</taxon>
        <taxon>Comamonadaceae</taxon>
        <taxon>Paracidovorax</taxon>
    </lineage>
</organism>
<comment type="caution">
    <text evidence="7">The sequence shown here is derived from an EMBL/GenBank/DDBJ whole genome shotgun (WGS) entry which is preliminary data.</text>
</comment>
<dbReference type="Proteomes" id="UP000248856">
    <property type="component" value="Unassembled WGS sequence"/>
</dbReference>
<sequence>MDTTGARMADKPAFSRGAEGVEDETLRAIGRRADALVLGMVALGGLVALWIGGMHGRPGTAAAWAGLLLGAGALAYGMARGTLLSRLVLVVVGMGMVALHIQLSLGTLEFHFGVFVFLAFLLAYRDWRPVVFGAAVIAVHHIAFDRLQLAGLPFYCLGEPDFGRILVHAAFVVVQTAVEVGISLRTRADAIESAELQRLCRPQADGQLALDVGHVAVHSASATALRDALLRLHGVVADVHRAAEGMSSASGQIAAGNQDLSQRTERTASHLQEAAASMEQLGGVVNHNAQEAVAARALTQEASQRAEQCGQVVSGVVATMQEIQEGARRIADLLGEIDGIAFQTNILALNAAVEAARAGEQGRGFAVVASEVRSLAGRSAEAARQVRTLIATSREQADRGTELVAEAGRSMDSVVDCARRASHRVDAICTSVQGQSGDLDRVSESVTQVDQMTQQNAALVEESAAAAASLQQQAHRLRSVVDGFRFDPARALSAPA</sequence>
<dbReference type="InterPro" id="IPR051310">
    <property type="entry name" value="MCP_chemotaxis"/>
</dbReference>
<gene>
    <name evidence="7" type="ORF">AX018_1001154</name>
</gene>
<evidence type="ECO:0000259" key="6">
    <source>
        <dbReference type="PROSITE" id="PS50111"/>
    </source>
</evidence>
<evidence type="ECO:0000313" key="8">
    <source>
        <dbReference type="Proteomes" id="UP000248856"/>
    </source>
</evidence>
<keyword evidence="8" id="KW-1185">Reference proteome</keyword>
<evidence type="ECO:0000256" key="4">
    <source>
        <dbReference type="SAM" id="MobiDB-lite"/>
    </source>
</evidence>
<dbReference type="GO" id="GO:0004888">
    <property type="term" value="F:transmembrane signaling receptor activity"/>
    <property type="evidence" value="ECO:0007669"/>
    <property type="project" value="InterPro"/>
</dbReference>
<dbReference type="SUPFAM" id="SSF58104">
    <property type="entry name" value="Methyl-accepting chemotaxis protein (MCP) signaling domain"/>
    <property type="match status" value="1"/>
</dbReference>
<keyword evidence="5" id="KW-1133">Transmembrane helix</keyword>
<dbReference type="GO" id="GO:0007165">
    <property type="term" value="P:signal transduction"/>
    <property type="evidence" value="ECO:0007669"/>
    <property type="project" value="UniProtKB-KW"/>
</dbReference>
<feature type="domain" description="Methyl-accepting transducer" evidence="6">
    <location>
        <begin position="242"/>
        <end position="471"/>
    </location>
</feature>
<feature type="transmembrane region" description="Helical" evidence="5">
    <location>
        <begin position="83"/>
        <end position="101"/>
    </location>
</feature>
<dbReference type="AlphaFoldDB" id="A0A328ZUN2"/>
<dbReference type="SMART" id="SM00283">
    <property type="entry name" value="MA"/>
    <property type="match status" value="1"/>
</dbReference>
<dbReference type="PANTHER" id="PTHR43531:SF14">
    <property type="entry name" value="METHYL-ACCEPTING CHEMOTAXIS PROTEIN I-RELATED"/>
    <property type="match status" value="1"/>
</dbReference>
<dbReference type="PRINTS" id="PR00260">
    <property type="entry name" value="CHEMTRNSDUCR"/>
</dbReference>
<evidence type="ECO:0000256" key="2">
    <source>
        <dbReference type="ARBA" id="ARBA00029447"/>
    </source>
</evidence>
<keyword evidence="5" id="KW-0472">Membrane</keyword>
<dbReference type="Gene3D" id="1.10.287.950">
    <property type="entry name" value="Methyl-accepting chemotaxis protein"/>
    <property type="match status" value="1"/>
</dbReference>
<comment type="similarity">
    <text evidence="2">Belongs to the methyl-accepting chemotaxis (MCP) protein family.</text>
</comment>
<dbReference type="GO" id="GO:0005886">
    <property type="term" value="C:plasma membrane"/>
    <property type="evidence" value="ECO:0007669"/>
    <property type="project" value="TreeGrafter"/>
</dbReference>
<evidence type="ECO:0000256" key="1">
    <source>
        <dbReference type="ARBA" id="ARBA00022481"/>
    </source>
</evidence>
<evidence type="ECO:0000256" key="5">
    <source>
        <dbReference type="SAM" id="Phobius"/>
    </source>
</evidence>
<feature type="transmembrane region" description="Helical" evidence="5">
    <location>
        <begin position="35"/>
        <end position="53"/>
    </location>
</feature>
<reference evidence="7 8" key="1">
    <citation type="submission" date="2018-06" db="EMBL/GenBank/DDBJ databases">
        <title>Genomic Encyclopedia of Archaeal and Bacterial Type Strains, Phase II (KMG-II): from individual species to whole genera.</title>
        <authorList>
            <person name="Goeker M."/>
        </authorList>
    </citation>
    <scope>NUCLEOTIDE SEQUENCE [LARGE SCALE GENOMIC DNA]</scope>
    <source>
        <strain evidence="7 8">CFPB 3232</strain>
    </source>
</reference>
<keyword evidence="1" id="KW-0488">Methylation</keyword>
<feature type="transmembrane region" description="Helical" evidence="5">
    <location>
        <begin position="59"/>
        <end position="76"/>
    </location>
</feature>
<dbReference type="GO" id="GO:0006935">
    <property type="term" value="P:chemotaxis"/>
    <property type="evidence" value="ECO:0007669"/>
    <property type="project" value="InterPro"/>
</dbReference>
<evidence type="ECO:0000256" key="3">
    <source>
        <dbReference type="PROSITE-ProRule" id="PRU00284"/>
    </source>
</evidence>
<name>A0A328ZUN2_9BURK</name>
<protein>
    <submittedName>
        <fullName evidence="7">Methyl-accepting chemotaxis protein</fullName>
    </submittedName>
</protein>
<dbReference type="RefSeq" id="WP_245951378.1">
    <property type="nucleotide sequence ID" value="NZ_CBCSGC010000055.1"/>
</dbReference>
<evidence type="ECO:0000313" key="7">
    <source>
        <dbReference type="EMBL" id="RAR86567.1"/>
    </source>
</evidence>